<dbReference type="EMBL" id="VBAO01000198">
    <property type="protein sequence ID" value="TMI80787.1"/>
    <property type="molecule type" value="Genomic_DNA"/>
</dbReference>
<dbReference type="GO" id="GO:0051920">
    <property type="term" value="F:peroxiredoxin activity"/>
    <property type="evidence" value="ECO:0007669"/>
    <property type="project" value="InterPro"/>
</dbReference>
<organism evidence="2 3">
    <name type="scientific">Candidatus Segetimicrobium genomatis</name>
    <dbReference type="NCBI Taxonomy" id="2569760"/>
    <lineage>
        <taxon>Bacteria</taxon>
        <taxon>Bacillati</taxon>
        <taxon>Candidatus Sysuimicrobiota</taxon>
        <taxon>Candidatus Sysuimicrobiia</taxon>
        <taxon>Candidatus Sysuimicrobiales</taxon>
        <taxon>Candidatus Segetimicrobiaceae</taxon>
        <taxon>Candidatus Segetimicrobium</taxon>
    </lineage>
</organism>
<evidence type="ECO:0000259" key="1">
    <source>
        <dbReference type="Pfam" id="PF02627"/>
    </source>
</evidence>
<reference evidence="2 3" key="1">
    <citation type="journal article" date="2019" name="Nat. Microbiol.">
        <title>Mediterranean grassland soil C-N compound turnover is dependent on rainfall and depth, and is mediated by genomically divergent microorganisms.</title>
        <authorList>
            <person name="Diamond S."/>
            <person name="Andeer P.F."/>
            <person name="Li Z."/>
            <person name="Crits-Christoph A."/>
            <person name="Burstein D."/>
            <person name="Anantharaman K."/>
            <person name="Lane K.R."/>
            <person name="Thomas B.C."/>
            <person name="Pan C."/>
            <person name="Northen T.R."/>
            <person name="Banfield J.F."/>
        </authorList>
    </citation>
    <scope>NUCLEOTIDE SEQUENCE [LARGE SCALE GENOMIC DNA]</scope>
    <source>
        <strain evidence="2">NP_7</strain>
    </source>
</reference>
<dbReference type="Pfam" id="PF02627">
    <property type="entry name" value="CMD"/>
    <property type="match status" value="1"/>
</dbReference>
<proteinExistence type="predicted"/>
<dbReference type="Proteomes" id="UP000320048">
    <property type="component" value="Unassembled WGS sequence"/>
</dbReference>
<sequence>MARLPYVMESGVANPDLKSLYDEISRVQGSVLNLYRILGNQPAALRAFMTMSRYVRHQSPLRPQLRELAVLVTATVLEVDYERVHHLAAARKAGIPEPKLRDIPTWRTSTLYAPVERAVMAYADQVARSRRVDDATVAEVLLYLPAPQLIDLAITVGWYHLCAALILPLGVDIEEGLSAP</sequence>
<dbReference type="PANTHER" id="PTHR34846">
    <property type="entry name" value="4-CARBOXYMUCONOLACTONE DECARBOXYLASE FAMILY PROTEIN (AFU_ORTHOLOGUE AFUA_6G11590)"/>
    <property type="match status" value="1"/>
</dbReference>
<dbReference type="AlphaFoldDB" id="A0A537JB55"/>
<gene>
    <name evidence="2" type="ORF">E6H04_07985</name>
</gene>
<protein>
    <submittedName>
        <fullName evidence="2">Carboxymuconolactone decarboxylase family protein</fullName>
    </submittedName>
</protein>
<evidence type="ECO:0000313" key="3">
    <source>
        <dbReference type="Proteomes" id="UP000320048"/>
    </source>
</evidence>
<name>A0A537JB55_9BACT</name>
<dbReference type="InterPro" id="IPR003779">
    <property type="entry name" value="CMD-like"/>
</dbReference>
<feature type="domain" description="Carboxymuconolactone decarboxylase-like" evidence="1">
    <location>
        <begin position="42"/>
        <end position="124"/>
    </location>
</feature>
<dbReference type="PANTHER" id="PTHR34846:SF11">
    <property type="entry name" value="4-CARBOXYMUCONOLACTONE DECARBOXYLASE FAMILY PROTEIN (AFU_ORTHOLOGUE AFUA_6G11590)"/>
    <property type="match status" value="1"/>
</dbReference>
<dbReference type="InterPro" id="IPR029032">
    <property type="entry name" value="AhpD-like"/>
</dbReference>
<accession>A0A537JB55</accession>
<comment type="caution">
    <text evidence="2">The sequence shown here is derived from an EMBL/GenBank/DDBJ whole genome shotgun (WGS) entry which is preliminary data.</text>
</comment>
<dbReference type="SUPFAM" id="SSF69118">
    <property type="entry name" value="AhpD-like"/>
    <property type="match status" value="1"/>
</dbReference>
<evidence type="ECO:0000313" key="2">
    <source>
        <dbReference type="EMBL" id="TMI80787.1"/>
    </source>
</evidence>
<dbReference type="Gene3D" id="1.20.1290.10">
    <property type="entry name" value="AhpD-like"/>
    <property type="match status" value="1"/>
</dbReference>